<feature type="transmembrane region" description="Helical" evidence="7">
    <location>
        <begin position="354"/>
        <end position="370"/>
    </location>
</feature>
<reference evidence="9 10" key="1">
    <citation type="submission" date="2017-11" db="EMBL/GenBank/DDBJ databases">
        <title>Infants hospitalized years apart are colonized by the same room-sourced microbial strains.</title>
        <authorList>
            <person name="Brooks B."/>
            <person name="Olm M.R."/>
            <person name="Firek B.A."/>
            <person name="Baker R."/>
            <person name="Thomas B.C."/>
            <person name="Morowitz M.J."/>
            <person name="Banfield J.F."/>
        </authorList>
    </citation>
    <scope>NUCLEOTIDE SEQUENCE [LARGE SCALE GENOMIC DNA]</scope>
    <source>
        <strain evidence="9">S2_012_000_R3_87</strain>
    </source>
</reference>
<evidence type="ECO:0000256" key="7">
    <source>
        <dbReference type="SAM" id="Phobius"/>
    </source>
</evidence>
<feature type="transmembrane region" description="Helical" evidence="7">
    <location>
        <begin position="332"/>
        <end position="348"/>
    </location>
</feature>
<feature type="transmembrane region" description="Helical" evidence="7">
    <location>
        <begin position="443"/>
        <end position="468"/>
    </location>
</feature>
<evidence type="ECO:0000313" key="9">
    <source>
        <dbReference type="EMBL" id="PZO97571.1"/>
    </source>
</evidence>
<feature type="transmembrane region" description="Helical" evidence="7">
    <location>
        <begin position="99"/>
        <end position="120"/>
    </location>
</feature>
<dbReference type="AlphaFoldDB" id="A0A2W5CRI7"/>
<evidence type="ECO:0000256" key="3">
    <source>
        <dbReference type="ARBA" id="ARBA00022692"/>
    </source>
</evidence>
<evidence type="ECO:0000256" key="2">
    <source>
        <dbReference type="ARBA" id="ARBA00022475"/>
    </source>
</evidence>
<evidence type="ECO:0000256" key="5">
    <source>
        <dbReference type="ARBA" id="ARBA00023136"/>
    </source>
</evidence>
<feature type="region of interest" description="Disordered" evidence="6">
    <location>
        <begin position="692"/>
        <end position="713"/>
    </location>
</feature>
<protein>
    <recommendedName>
        <fullName evidence="8">ComEC/Rec2-related protein domain-containing protein</fullName>
    </recommendedName>
</protein>
<evidence type="ECO:0000256" key="6">
    <source>
        <dbReference type="SAM" id="MobiDB-lite"/>
    </source>
</evidence>
<feature type="transmembrane region" description="Helical" evidence="7">
    <location>
        <begin position="45"/>
        <end position="62"/>
    </location>
</feature>
<gene>
    <name evidence="9" type="ORF">DI609_12855</name>
</gene>
<dbReference type="InterPro" id="IPR052159">
    <property type="entry name" value="Competence_DNA_uptake"/>
</dbReference>
<evidence type="ECO:0000313" key="10">
    <source>
        <dbReference type="Proteomes" id="UP000249451"/>
    </source>
</evidence>
<feature type="transmembrane region" description="Helical" evidence="7">
    <location>
        <begin position="510"/>
        <end position="529"/>
    </location>
</feature>
<feature type="transmembrane region" description="Helical" evidence="7">
    <location>
        <begin position="296"/>
        <end position="325"/>
    </location>
</feature>
<dbReference type="NCBIfam" id="TIGR00360">
    <property type="entry name" value="ComEC_N-term"/>
    <property type="match status" value="1"/>
</dbReference>
<proteinExistence type="predicted"/>
<dbReference type="EMBL" id="QFNY01000392">
    <property type="protein sequence ID" value="PZO97571.1"/>
    <property type="molecule type" value="Genomic_DNA"/>
</dbReference>
<dbReference type="Pfam" id="PF03772">
    <property type="entry name" value="Competence"/>
    <property type="match status" value="1"/>
</dbReference>
<keyword evidence="4 7" id="KW-1133">Transmembrane helix</keyword>
<dbReference type="InterPro" id="IPR004477">
    <property type="entry name" value="ComEC_N"/>
</dbReference>
<keyword evidence="2" id="KW-1003">Cell membrane</keyword>
<feature type="region of interest" description="Disordered" evidence="6">
    <location>
        <begin position="132"/>
        <end position="153"/>
    </location>
</feature>
<feature type="domain" description="ComEC/Rec2-related protein" evidence="8">
    <location>
        <begin position="280"/>
        <end position="560"/>
    </location>
</feature>
<dbReference type="GO" id="GO:0005886">
    <property type="term" value="C:plasma membrane"/>
    <property type="evidence" value="ECO:0007669"/>
    <property type="project" value="UniProtKB-SubCell"/>
</dbReference>
<comment type="caution">
    <text evidence="9">The sequence shown here is derived from an EMBL/GenBank/DDBJ whole genome shotgun (WGS) entry which is preliminary data.</text>
</comment>
<evidence type="ECO:0000256" key="4">
    <source>
        <dbReference type="ARBA" id="ARBA00022989"/>
    </source>
</evidence>
<name>A0A2W5CRI7_9CORY</name>
<dbReference type="Proteomes" id="UP000249451">
    <property type="component" value="Unassembled WGS sequence"/>
</dbReference>
<feature type="transmembrane region" description="Helical" evidence="7">
    <location>
        <begin position="480"/>
        <end position="503"/>
    </location>
</feature>
<sequence length="735" mass="76484">MSMRSHPGEQTQAVDSVAGRRPPEAARDPRSPDAQRARRGPDLRLLLPAAAAWAATAATILLRGPWVAVAAVGLAVVAAAVLGSSRVRSYLRWRGLLRAAGWNLVVALAIASLAAAGTALQVSRVDNHPMVRELSASGSGGQHGESSEREPRGHYRGEVTIAGGARVLNGGSLKIPVRITGLGELPLFVNDRHRSPELLTAQPGTTLELAATVRADERPGLVPARLSATREPSITAEPRGLMGISARLRRNINELASTGPMATLANQAWFSGAEALIPGMLIGDISQMPQDIRQHYIVSGLSHLTAVSGLHVAVLISAVTIAATACGVSRRGRWVIVMGTLVGFAIVVGPLPSILRAGFMGIVGAVAVLSSRWSDSLAALGGAVLALVLICPGMAVEYGLLLSVLATMAIVTAGPRIGRWLIVGWGRFTQRRWAREPRVVEGMILRALAVSLVADVATQPAIVMMTGIVSPAAVPANLAVGWAVAPLMVLALVACLVGSAALLLGMPAGLAAWLLVPAAPAAWWIHAVAERCSRTWVLHTPGGPGWALVWAAMLGAMILAAMGVLWWQTIPALIACAMLLVRIGTWQLGPYEAAAPAPGWGSDLGAEPHWTVAVCGRDGEKTGWQIRYPTGMRQPCQTPRGKLTLQAGGVVEKEGEQAAAGEPKVVTVNSDAQALSVREAALIVVLDCEGPAEGKGRRSHGRPSQTPGGVPVHYPCADGAGLLTPKGLVVSGGPR</sequence>
<evidence type="ECO:0000259" key="8">
    <source>
        <dbReference type="Pfam" id="PF03772"/>
    </source>
</evidence>
<dbReference type="PANTHER" id="PTHR30619:SF7">
    <property type="entry name" value="BETA-LACTAMASE DOMAIN PROTEIN"/>
    <property type="match status" value="1"/>
</dbReference>
<organism evidence="9 10">
    <name type="scientific">Corynebacterium urealyticum</name>
    <dbReference type="NCBI Taxonomy" id="43771"/>
    <lineage>
        <taxon>Bacteria</taxon>
        <taxon>Bacillati</taxon>
        <taxon>Actinomycetota</taxon>
        <taxon>Actinomycetes</taxon>
        <taxon>Mycobacteriales</taxon>
        <taxon>Corynebacteriaceae</taxon>
        <taxon>Corynebacterium</taxon>
    </lineage>
</organism>
<accession>A0A2W5CRI7</accession>
<comment type="subcellular location">
    <subcellularLocation>
        <location evidence="1">Cell membrane</location>
        <topology evidence="1">Multi-pass membrane protein</topology>
    </subcellularLocation>
</comment>
<feature type="compositionally biased region" description="Basic and acidic residues" evidence="6">
    <location>
        <begin position="21"/>
        <end position="39"/>
    </location>
</feature>
<feature type="region of interest" description="Disordered" evidence="6">
    <location>
        <begin position="1"/>
        <end position="39"/>
    </location>
</feature>
<feature type="transmembrane region" description="Helical" evidence="7">
    <location>
        <begin position="549"/>
        <end position="581"/>
    </location>
</feature>
<feature type="transmembrane region" description="Helical" evidence="7">
    <location>
        <begin position="401"/>
        <end position="422"/>
    </location>
</feature>
<keyword evidence="3 7" id="KW-0812">Transmembrane</keyword>
<evidence type="ECO:0000256" key="1">
    <source>
        <dbReference type="ARBA" id="ARBA00004651"/>
    </source>
</evidence>
<dbReference type="PANTHER" id="PTHR30619">
    <property type="entry name" value="DNA INTERNALIZATION/COMPETENCE PROTEIN COMEC/REC2"/>
    <property type="match status" value="1"/>
</dbReference>
<feature type="transmembrane region" description="Helical" evidence="7">
    <location>
        <begin position="68"/>
        <end position="87"/>
    </location>
</feature>
<keyword evidence="5 7" id="KW-0472">Membrane</keyword>
<feature type="transmembrane region" description="Helical" evidence="7">
    <location>
        <begin position="377"/>
        <end position="395"/>
    </location>
</feature>